<evidence type="ECO:0000256" key="1">
    <source>
        <dbReference type="ARBA" id="ARBA00023015"/>
    </source>
</evidence>
<dbReference type="PANTHER" id="PTHR44688">
    <property type="entry name" value="DNA-BINDING TRANSCRIPTIONAL ACTIVATOR DEVR_DOSR"/>
    <property type="match status" value="1"/>
</dbReference>
<dbReference type="SUPFAM" id="SSF46894">
    <property type="entry name" value="C-terminal effector domain of the bipartite response regulators"/>
    <property type="match status" value="1"/>
</dbReference>
<dbReference type="Pfam" id="PF00196">
    <property type="entry name" value="GerE"/>
    <property type="match status" value="1"/>
</dbReference>
<dbReference type="InterPro" id="IPR036388">
    <property type="entry name" value="WH-like_DNA-bd_sf"/>
</dbReference>
<dbReference type="SUPFAM" id="SSF55785">
    <property type="entry name" value="PYP-like sensor domain (PAS domain)"/>
    <property type="match status" value="1"/>
</dbReference>
<sequence length="214" mass="24594">MDNVDVKISSITAIADELPGVIIILDAHLNVVYISKRGERHLGASLDEIRAMGQDYHTRFFNHDDIEAYIPKIKDTLHSGNENTLVSFFQQVRSGLNNGWEWHFSAMRMLSRNPVFYICMAYPVDSLNHVNSKIDRLMQENLFLRQNSRLFATLGKREKEILGLLAIGKSANEIAEQLFIAETTVETHRKNIKRKLNINTVYELTRFAQAFDLI</sequence>
<organism evidence="5 6">
    <name type="scientific">Chitinophaga caeni</name>
    <dbReference type="NCBI Taxonomy" id="2029983"/>
    <lineage>
        <taxon>Bacteria</taxon>
        <taxon>Pseudomonadati</taxon>
        <taxon>Bacteroidota</taxon>
        <taxon>Chitinophagia</taxon>
        <taxon>Chitinophagales</taxon>
        <taxon>Chitinophagaceae</taxon>
        <taxon>Chitinophaga</taxon>
    </lineage>
</organism>
<accession>A0A291QZG9</accession>
<dbReference type="GO" id="GO:0003677">
    <property type="term" value="F:DNA binding"/>
    <property type="evidence" value="ECO:0007669"/>
    <property type="project" value="UniProtKB-KW"/>
</dbReference>
<dbReference type="SMART" id="SM00421">
    <property type="entry name" value="HTH_LUXR"/>
    <property type="match status" value="1"/>
</dbReference>
<gene>
    <name evidence="5" type="ORF">COR50_20415</name>
</gene>
<dbReference type="InterPro" id="IPR000792">
    <property type="entry name" value="Tscrpt_reg_LuxR_C"/>
</dbReference>
<dbReference type="InterPro" id="IPR000014">
    <property type="entry name" value="PAS"/>
</dbReference>
<dbReference type="Gene3D" id="1.10.10.10">
    <property type="entry name" value="Winged helix-like DNA-binding domain superfamily/Winged helix DNA-binding domain"/>
    <property type="match status" value="1"/>
</dbReference>
<keyword evidence="1" id="KW-0805">Transcription regulation</keyword>
<dbReference type="AlphaFoldDB" id="A0A291QZG9"/>
<dbReference type="EMBL" id="CP023777">
    <property type="protein sequence ID" value="ATL49350.1"/>
    <property type="molecule type" value="Genomic_DNA"/>
</dbReference>
<evidence type="ECO:0000256" key="3">
    <source>
        <dbReference type="ARBA" id="ARBA00023163"/>
    </source>
</evidence>
<evidence type="ECO:0000259" key="4">
    <source>
        <dbReference type="PROSITE" id="PS50043"/>
    </source>
</evidence>
<keyword evidence="6" id="KW-1185">Reference proteome</keyword>
<name>A0A291QZG9_9BACT</name>
<protein>
    <submittedName>
        <fullName evidence="5">Helix-turn-helix transcriptional regulator</fullName>
    </submittedName>
</protein>
<dbReference type="Gene3D" id="3.30.450.20">
    <property type="entry name" value="PAS domain"/>
    <property type="match status" value="1"/>
</dbReference>
<dbReference type="PROSITE" id="PS00622">
    <property type="entry name" value="HTH_LUXR_1"/>
    <property type="match status" value="1"/>
</dbReference>
<dbReference type="PANTHER" id="PTHR44688:SF16">
    <property type="entry name" value="DNA-BINDING TRANSCRIPTIONAL ACTIVATOR DEVR_DOSR"/>
    <property type="match status" value="1"/>
</dbReference>
<dbReference type="KEGG" id="cbae:COR50_20415"/>
<evidence type="ECO:0000313" key="6">
    <source>
        <dbReference type="Proteomes" id="UP000220133"/>
    </source>
</evidence>
<dbReference type="OrthoDB" id="965844at2"/>
<dbReference type="InterPro" id="IPR035965">
    <property type="entry name" value="PAS-like_dom_sf"/>
</dbReference>
<dbReference type="GO" id="GO:0006355">
    <property type="term" value="P:regulation of DNA-templated transcription"/>
    <property type="evidence" value="ECO:0007669"/>
    <property type="project" value="InterPro"/>
</dbReference>
<dbReference type="Proteomes" id="UP000220133">
    <property type="component" value="Chromosome"/>
</dbReference>
<reference evidence="5 6" key="1">
    <citation type="submission" date="2017-10" db="EMBL/GenBank/DDBJ databases">
        <title>Paenichitinophaga pekingensis gen. nov., sp. nov., isolated from activated sludge.</title>
        <authorList>
            <person name="Jin D."/>
            <person name="Kong X."/>
            <person name="Deng Y."/>
            <person name="Bai Z."/>
        </authorList>
    </citation>
    <scope>NUCLEOTIDE SEQUENCE [LARGE SCALE GENOMIC DNA]</scope>
    <source>
        <strain evidence="5 6">13</strain>
    </source>
</reference>
<keyword evidence="3" id="KW-0804">Transcription</keyword>
<dbReference type="CDD" id="cd06170">
    <property type="entry name" value="LuxR_C_like"/>
    <property type="match status" value="1"/>
</dbReference>
<feature type="domain" description="HTH luxR-type" evidence="4">
    <location>
        <begin position="147"/>
        <end position="212"/>
    </location>
</feature>
<dbReference type="CDD" id="cd00130">
    <property type="entry name" value="PAS"/>
    <property type="match status" value="1"/>
</dbReference>
<evidence type="ECO:0000256" key="2">
    <source>
        <dbReference type="ARBA" id="ARBA00023125"/>
    </source>
</evidence>
<dbReference type="PROSITE" id="PS50043">
    <property type="entry name" value="HTH_LUXR_2"/>
    <property type="match status" value="1"/>
</dbReference>
<keyword evidence="2" id="KW-0238">DNA-binding</keyword>
<evidence type="ECO:0000313" key="5">
    <source>
        <dbReference type="EMBL" id="ATL49350.1"/>
    </source>
</evidence>
<dbReference type="RefSeq" id="WP_098195718.1">
    <property type="nucleotide sequence ID" value="NZ_CP023777.1"/>
</dbReference>
<proteinExistence type="predicted"/>
<dbReference type="InterPro" id="IPR016032">
    <property type="entry name" value="Sig_transdc_resp-reg_C-effctor"/>
</dbReference>
<dbReference type="PRINTS" id="PR00038">
    <property type="entry name" value="HTHLUXR"/>
</dbReference>